<dbReference type="Gene3D" id="1.25.40.20">
    <property type="entry name" value="Ankyrin repeat-containing domain"/>
    <property type="match status" value="3"/>
</dbReference>
<sequence>MLLQRNKVCLDALPVELLHHIAAQIIFEHHINALVQTNRRLYEVLNPYLYKAHIRQHGGRETFILAATAGQVATLRHLLKAGASPNFTDLELKLPALSWAAIKGRERAVSLLLAAKGIDPDPRNKLNRSPLSHAAENGHAGVVKLLLAKGGVDINSVDSADFCHRTPLVWAVAQPKADSETERECFKELLPWSFCRMSRMAIKLYQKRQRRLYNERQHRKFQINYQCPEPEWIYNERKRQIYELRWAPGSPYEAIVNMLIDHGADLEAGERTPISWAAECGSRRLIELLLDRGADIESPTCSRSPLSWAAENGQTDIVELLLERGARPSGKDGNYWTPLLFAARNGHTEIVRILLNQSVVRVKNPFNGISTWRPLVEAAKRGHGATVGFLLRYHQEKWADGTLGDEAHFWAAYSGWESIFRQLIDAEWPIAKGSTERRCGITVLSGAMIGRNHAIVNLLLGKGGIDVDAQDKHGWTALTWAVRTEDHVMVDLLLKHGANPAFMEAPGLEKECPPHNWDDHVGSTTSCYSDKYPVTFS</sequence>
<evidence type="ECO:0000256" key="2">
    <source>
        <dbReference type="ARBA" id="ARBA00023043"/>
    </source>
</evidence>
<proteinExistence type="predicted"/>
<dbReference type="SMART" id="SM00248">
    <property type="entry name" value="ANK"/>
    <property type="match status" value="9"/>
</dbReference>
<feature type="repeat" description="ANK" evidence="3">
    <location>
        <begin position="269"/>
        <end position="301"/>
    </location>
</feature>
<comment type="caution">
    <text evidence="4">The sequence shown here is derived from an EMBL/GenBank/DDBJ whole genome shotgun (WGS) entry which is preliminary data.</text>
</comment>
<feature type="repeat" description="ANK" evidence="3">
    <location>
        <begin position="58"/>
        <end position="90"/>
    </location>
</feature>
<evidence type="ECO:0000313" key="4">
    <source>
        <dbReference type="EMBL" id="KKZ66925.1"/>
    </source>
</evidence>
<gene>
    <name evidence="4" type="ORF">EMCG_07421</name>
</gene>
<dbReference type="InterPro" id="IPR036770">
    <property type="entry name" value="Ankyrin_rpt-contain_sf"/>
</dbReference>
<evidence type="ECO:0000256" key="1">
    <source>
        <dbReference type="ARBA" id="ARBA00022737"/>
    </source>
</evidence>
<dbReference type="InterPro" id="IPR002110">
    <property type="entry name" value="Ankyrin_rpt"/>
</dbReference>
<keyword evidence="1" id="KW-0677">Repeat</keyword>
<evidence type="ECO:0000313" key="5">
    <source>
        <dbReference type="Proteomes" id="UP000034164"/>
    </source>
</evidence>
<protein>
    <submittedName>
        <fullName evidence="4">Uncharacterized protein</fullName>
    </submittedName>
</protein>
<feature type="repeat" description="ANK" evidence="3">
    <location>
        <begin position="334"/>
        <end position="359"/>
    </location>
</feature>
<dbReference type="Pfam" id="PF12796">
    <property type="entry name" value="Ank_2"/>
    <property type="match status" value="3"/>
</dbReference>
<organism evidence="4 5">
    <name type="scientific">[Emmonsia] crescens</name>
    <dbReference type="NCBI Taxonomy" id="73230"/>
    <lineage>
        <taxon>Eukaryota</taxon>
        <taxon>Fungi</taxon>
        <taxon>Dikarya</taxon>
        <taxon>Ascomycota</taxon>
        <taxon>Pezizomycotina</taxon>
        <taxon>Eurotiomycetes</taxon>
        <taxon>Eurotiomycetidae</taxon>
        <taxon>Onygenales</taxon>
        <taxon>Ajellomycetaceae</taxon>
        <taxon>Emergomyces</taxon>
    </lineage>
</organism>
<feature type="repeat" description="ANK" evidence="3">
    <location>
        <begin position="301"/>
        <end position="333"/>
    </location>
</feature>
<dbReference type="PANTHER" id="PTHR24198:SF165">
    <property type="entry name" value="ANKYRIN REPEAT-CONTAINING PROTEIN-RELATED"/>
    <property type="match status" value="1"/>
</dbReference>
<dbReference type="PROSITE" id="PS50297">
    <property type="entry name" value="ANK_REP_REGION"/>
    <property type="match status" value="5"/>
</dbReference>
<dbReference type="Pfam" id="PF00023">
    <property type="entry name" value="Ank"/>
    <property type="match status" value="1"/>
</dbReference>
<dbReference type="SUPFAM" id="SSF48403">
    <property type="entry name" value="Ankyrin repeat"/>
    <property type="match status" value="2"/>
</dbReference>
<name>A0A0G2I9L5_9EURO</name>
<dbReference type="PROSITE" id="PS50088">
    <property type="entry name" value="ANK_REPEAT"/>
    <property type="match status" value="6"/>
</dbReference>
<dbReference type="VEuPathDB" id="FungiDB:EMCG_07421"/>
<dbReference type="AlphaFoldDB" id="A0A0G2I9L5"/>
<dbReference type="Proteomes" id="UP000034164">
    <property type="component" value="Unassembled WGS sequence"/>
</dbReference>
<dbReference type="OrthoDB" id="4184442at2759"/>
<feature type="repeat" description="ANK" evidence="3">
    <location>
        <begin position="126"/>
        <end position="159"/>
    </location>
</feature>
<dbReference type="PANTHER" id="PTHR24198">
    <property type="entry name" value="ANKYRIN REPEAT AND PROTEIN KINASE DOMAIN-CONTAINING PROTEIN"/>
    <property type="match status" value="1"/>
</dbReference>
<accession>A0A0G2I9L5</accession>
<dbReference type="EMBL" id="LCZI01000377">
    <property type="protein sequence ID" value="KKZ66925.1"/>
    <property type="molecule type" value="Genomic_DNA"/>
</dbReference>
<keyword evidence="2 3" id="KW-0040">ANK repeat</keyword>
<evidence type="ECO:0000256" key="3">
    <source>
        <dbReference type="PROSITE-ProRule" id="PRU00023"/>
    </source>
</evidence>
<feature type="repeat" description="ANK" evidence="3">
    <location>
        <begin position="473"/>
        <end position="505"/>
    </location>
</feature>
<reference evidence="5" key="1">
    <citation type="journal article" date="2015" name="PLoS Genet.">
        <title>The dynamic genome and transcriptome of the human fungal pathogen Blastomyces and close relative Emmonsia.</title>
        <authorList>
            <person name="Munoz J.F."/>
            <person name="Gauthier G.M."/>
            <person name="Desjardins C.A."/>
            <person name="Gallo J.E."/>
            <person name="Holder J."/>
            <person name="Sullivan T.D."/>
            <person name="Marty A.J."/>
            <person name="Carmen J.C."/>
            <person name="Chen Z."/>
            <person name="Ding L."/>
            <person name="Gujja S."/>
            <person name="Magrini V."/>
            <person name="Misas E."/>
            <person name="Mitreva M."/>
            <person name="Priest M."/>
            <person name="Saif S."/>
            <person name="Whiston E.A."/>
            <person name="Young S."/>
            <person name="Zeng Q."/>
            <person name="Goldman W.E."/>
            <person name="Mardis E.R."/>
            <person name="Taylor J.W."/>
            <person name="McEwen J.G."/>
            <person name="Clay O.K."/>
            <person name="Klein B.S."/>
            <person name="Cuomo C.A."/>
        </authorList>
    </citation>
    <scope>NUCLEOTIDE SEQUENCE [LARGE SCALE GENOMIC DNA]</scope>
    <source>
        <strain evidence="5">UAMH 3008</strain>
    </source>
</reference>